<organism evidence="1 2">
    <name type="scientific">Violaceomyces palustris</name>
    <dbReference type="NCBI Taxonomy" id="1673888"/>
    <lineage>
        <taxon>Eukaryota</taxon>
        <taxon>Fungi</taxon>
        <taxon>Dikarya</taxon>
        <taxon>Basidiomycota</taxon>
        <taxon>Ustilaginomycotina</taxon>
        <taxon>Ustilaginomycetes</taxon>
        <taxon>Violaceomycetales</taxon>
        <taxon>Violaceomycetaceae</taxon>
        <taxon>Violaceomyces</taxon>
    </lineage>
</organism>
<accession>A0ACD0P1H7</accession>
<sequence length="650" mass="68651">MKAPSKLVRLKRDQGASNCAPCTNIAPCPTCSNGQVCVQTFRSSCDTCPVNKCIADENASSNSGVSSGGGGSSSKSSLGAAIGGVAGAAIVAVVLYFLWRRAKKLGGFTSAARQRSAEKRNLELETRRREKGQVTVQLNSISRGDDGKKNEDEDSQHGWTEFRTEIGIIGDLGDPNCIVTKRRSFGGATHLSRITEGVEEEEEELTQEHEYGLDDYNYPNVINRKVYSKSSSINLAVGNGSGSFRASTSSVGSRVSGSSASTNLIPITFKPSPLSKEITCHSSAPSRPEAAHRAVGAPHVDITGVHSPLRPTRAPDLNLRLADGTEPGRRLSSSTKSSLSGSTGSRSLGSPLTQHEALLSPVPSSSISSDRRLDFMSIDPTVELQGTKVYTRQNRPLSTGTTHTFNSVSTAGIDYVMSAPTIVTPVTADGARRVQLNQGKPMLVRNLSQLRKEREAAAASAGGSVKSPLTSPNDSTTTDPFSDSAAIQTGAHADNLGGGIDVDELRRESIISASSLGIPFGSNPRLGPSDPGGHSPVDADRSSWLGGATRAPESIQGGSEHIMANCRSFSDLTRQSQASSIGGLSVFDGIPFKVSSTTEENFPSDAAMRIAAINSRCSVTSERDDGNEGDENDRDRMKHPDTPTGPECRW</sequence>
<name>A0ACD0P1H7_9BASI</name>
<dbReference type="EMBL" id="KZ819813">
    <property type="protein sequence ID" value="PWN51856.1"/>
    <property type="molecule type" value="Genomic_DNA"/>
</dbReference>
<keyword evidence="2" id="KW-1185">Reference proteome</keyword>
<gene>
    <name evidence="1" type="ORF">IE53DRAFT_34076</name>
</gene>
<protein>
    <submittedName>
        <fullName evidence="1">Uncharacterized protein</fullName>
    </submittedName>
</protein>
<evidence type="ECO:0000313" key="2">
    <source>
        <dbReference type="Proteomes" id="UP000245626"/>
    </source>
</evidence>
<evidence type="ECO:0000313" key="1">
    <source>
        <dbReference type="EMBL" id="PWN51856.1"/>
    </source>
</evidence>
<reference evidence="1 2" key="1">
    <citation type="journal article" date="2018" name="Mol. Biol. Evol.">
        <title>Broad Genomic Sampling Reveals a Smut Pathogenic Ancestry of the Fungal Clade Ustilaginomycotina.</title>
        <authorList>
            <person name="Kijpornyongpan T."/>
            <person name="Mondo S.J."/>
            <person name="Barry K."/>
            <person name="Sandor L."/>
            <person name="Lee J."/>
            <person name="Lipzen A."/>
            <person name="Pangilinan J."/>
            <person name="LaButti K."/>
            <person name="Hainaut M."/>
            <person name="Henrissat B."/>
            <person name="Grigoriev I.V."/>
            <person name="Spatafora J.W."/>
            <person name="Aime M.C."/>
        </authorList>
    </citation>
    <scope>NUCLEOTIDE SEQUENCE [LARGE SCALE GENOMIC DNA]</scope>
    <source>
        <strain evidence="1 2">SA 807</strain>
    </source>
</reference>
<proteinExistence type="predicted"/>
<dbReference type="Proteomes" id="UP000245626">
    <property type="component" value="Unassembled WGS sequence"/>
</dbReference>